<keyword evidence="1" id="KW-0472">Membrane</keyword>
<name>A0A5N6K1U2_MONLA</name>
<gene>
    <name evidence="2" type="ORF">EYC80_008894</name>
</gene>
<feature type="transmembrane region" description="Helical" evidence="1">
    <location>
        <begin position="12"/>
        <end position="33"/>
    </location>
</feature>
<keyword evidence="1" id="KW-1133">Transmembrane helix</keyword>
<evidence type="ECO:0000256" key="1">
    <source>
        <dbReference type="SAM" id="Phobius"/>
    </source>
</evidence>
<comment type="caution">
    <text evidence="2">The sequence shown here is derived from an EMBL/GenBank/DDBJ whole genome shotgun (WGS) entry which is preliminary data.</text>
</comment>
<accession>A0A5N6K1U2</accession>
<proteinExistence type="predicted"/>
<keyword evidence="3" id="KW-1185">Reference proteome</keyword>
<dbReference type="AlphaFoldDB" id="A0A5N6K1U2"/>
<dbReference type="EMBL" id="VIGI01000009">
    <property type="protein sequence ID" value="KAB8296095.1"/>
    <property type="molecule type" value="Genomic_DNA"/>
</dbReference>
<keyword evidence="1" id="KW-0812">Transmembrane</keyword>
<reference evidence="2 3" key="1">
    <citation type="submission" date="2019-06" db="EMBL/GenBank/DDBJ databases">
        <title>Genome Sequence of the Brown Rot Fungal Pathogen Monilinia laxa.</title>
        <authorList>
            <person name="De Miccolis Angelini R.M."/>
            <person name="Landi L."/>
            <person name="Abate D."/>
            <person name="Pollastro S."/>
            <person name="Romanazzi G."/>
            <person name="Faretra F."/>
        </authorList>
    </citation>
    <scope>NUCLEOTIDE SEQUENCE [LARGE SCALE GENOMIC DNA]</scope>
    <source>
        <strain evidence="2 3">Mlax316</strain>
    </source>
</reference>
<evidence type="ECO:0000313" key="3">
    <source>
        <dbReference type="Proteomes" id="UP000326757"/>
    </source>
</evidence>
<evidence type="ECO:0000313" key="2">
    <source>
        <dbReference type="EMBL" id="KAB8296095.1"/>
    </source>
</evidence>
<dbReference type="Proteomes" id="UP000326757">
    <property type="component" value="Unassembled WGS sequence"/>
</dbReference>
<protein>
    <submittedName>
        <fullName evidence="2">Uncharacterized protein</fullName>
    </submittedName>
</protein>
<organism evidence="2 3">
    <name type="scientific">Monilinia laxa</name>
    <name type="common">Brown rot fungus</name>
    <name type="synonym">Sclerotinia laxa</name>
    <dbReference type="NCBI Taxonomy" id="61186"/>
    <lineage>
        <taxon>Eukaryota</taxon>
        <taxon>Fungi</taxon>
        <taxon>Dikarya</taxon>
        <taxon>Ascomycota</taxon>
        <taxon>Pezizomycotina</taxon>
        <taxon>Leotiomycetes</taxon>
        <taxon>Helotiales</taxon>
        <taxon>Sclerotiniaceae</taxon>
        <taxon>Monilinia</taxon>
    </lineage>
</organism>
<sequence length="116" mass="13811">MHAGLDLFIPFPFLFLFLFFFFFLIHTAIFLAVKNTHLEILLSYLMQSQHCFSNITPPSIPFLNKIQNYKNPTIHESQLLKIHVFCFWLCNQINPRTCFHMHILFPLIPLRSSKQE</sequence>